<dbReference type="InterPro" id="IPR045086">
    <property type="entry name" value="OBG_GTPase"/>
</dbReference>
<sequence>MVALGRLMLSQRGGKVKNQFIDKLRIYAKGGSGGQGHPSYGGVGGKGGNVYVESSSKMTSTPQTFTLPKRFKAKEGENSRLRCLQGARGNDVIIPVPLGVCIVDDKRNVVADLDKLGQRVLVADGGNGGNSENDWKGTMGQTLSLNLELKLIADVGFVGFPNAGKSTLLKAMSRSEPKIAEYPFTTIRPQVGVCQFSDLRQELELYKQHLVEKPAIVAFNKLDMEGAGERLEEALELLKAEQPIIFKDIISISAKEHSGIEKLKTRIREIIDDETEREEDGEENMEGPGG</sequence>
<name>A0A2G8JPH7_STIJA</name>
<proteinExistence type="predicted"/>
<dbReference type="PROSITE" id="PS51710">
    <property type="entry name" value="G_OBG"/>
    <property type="match status" value="1"/>
</dbReference>
<dbReference type="PANTHER" id="PTHR11702:SF43">
    <property type="entry name" value="GTP-BINDING PROTEIN 10"/>
    <property type="match status" value="1"/>
</dbReference>
<dbReference type="Pfam" id="PF01926">
    <property type="entry name" value="MMR_HSR1"/>
    <property type="match status" value="1"/>
</dbReference>
<evidence type="ECO:0000259" key="4">
    <source>
        <dbReference type="PROSITE" id="PS51710"/>
    </source>
</evidence>
<dbReference type="InterPro" id="IPR036726">
    <property type="entry name" value="GTP1_OBG_dom_sf"/>
</dbReference>
<evidence type="ECO:0000256" key="2">
    <source>
        <dbReference type="ARBA" id="ARBA00023134"/>
    </source>
</evidence>
<reference evidence="6 7" key="1">
    <citation type="journal article" date="2017" name="PLoS Biol.">
        <title>The sea cucumber genome provides insights into morphological evolution and visceral regeneration.</title>
        <authorList>
            <person name="Zhang X."/>
            <person name="Sun L."/>
            <person name="Yuan J."/>
            <person name="Sun Y."/>
            <person name="Gao Y."/>
            <person name="Zhang L."/>
            <person name="Li S."/>
            <person name="Dai H."/>
            <person name="Hamel J.F."/>
            <person name="Liu C."/>
            <person name="Yu Y."/>
            <person name="Liu S."/>
            <person name="Lin W."/>
            <person name="Guo K."/>
            <person name="Jin S."/>
            <person name="Xu P."/>
            <person name="Storey K.B."/>
            <person name="Huan P."/>
            <person name="Zhang T."/>
            <person name="Zhou Y."/>
            <person name="Zhang J."/>
            <person name="Lin C."/>
            <person name="Li X."/>
            <person name="Xing L."/>
            <person name="Huo D."/>
            <person name="Sun M."/>
            <person name="Wang L."/>
            <person name="Mercier A."/>
            <person name="Li F."/>
            <person name="Yang H."/>
            <person name="Xiang J."/>
        </authorList>
    </citation>
    <scope>NUCLEOTIDE SEQUENCE [LARGE SCALE GENOMIC DNA]</scope>
    <source>
        <strain evidence="6">Shaxun</strain>
        <tissue evidence="6">Muscle</tissue>
    </source>
</reference>
<dbReference type="InterPro" id="IPR006073">
    <property type="entry name" value="GTP-bd"/>
</dbReference>
<dbReference type="Proteomes" id="UP000230750">
    <property type="component" value="Unassembled WGS sequence"/>
</dbReference>
<comment type="caution">
    <text evidence="6">The sequence shown here is derived from an EMBL/GenBank/DDBJ whole genome shotgun (WGS) entry which is preliminary data.</text>
</comment>
<dbReference type="InterPro" id="IPR027417">
    <property type="entry name" value="P-loop_NTPase"/>
</dbReference>
<keyword evidence="1" id="KW-0547">Nucleotide-binding</keyword>
<dbReference type="InterPro" id="IPR006169">
    <property type="entry name" value="GTP1_OBG_dom"/>
</dbReference>
<evidence type="ECO:0000259" key="5">
    <source>
        <dbReference type="PROSITE" id="PS51883"/>
    </source>
</evidence>
<dbReference type="GO" id="GO:0005739">
    <property type="term" value="C:mitochondrion"/>
    <property type="evidence" value="ECO:0007669"/>
    <property type="project" value="TreeGrafter"/>
</dbReference>
<evidence type="ECO:0000256" key="3">
    <source>
        <dbReference type="SAM" id="MobiDB-lite"/>
    </source>
</evidence>
<protein>
    <submittedName>
        <fullName evidence="6">Putative GTP-binding protein 10</fullName>
    </submittedName>
</protein>
<feature type="domain" description="Obg" evidence="5">
    <location>
        <begin position="18"/>
        <end position="152"/>
    </location>
</feature>
<dbReference type="STRING" id="307972.A0A2G8JPH7"/>
<accession>A0A2G8JPH7</accession>
<keyword evidence="2" id="KW-0342">GTP-binding</keyword>
<keyword evidence="7" id="KW-1185">Reference proteome</keyword>
<dbReference type="SUPFAM" id="SSF52540">
    <property type="entry name" value="P-loop containing nucleoside triphosphate hydrolases"/>
    <property type="match status" value="1"/>
</dbReference>
<dbReference type="SUPFAM" id="SSF82051">
    <property type="entry name" value="Obg GTP-binding protein N-terminal domain"/>
    <property type="match status" value="1"/>
</dbReference>
<dbReference type="GO" id="GO:0042254">
    <property type="term" value="P:ribosome biogenesis"/>
    <property type="evidence" value="ECO:0007669"/>
    <property type="project" value="UniProtKB-UniRule"/>
</dbReference>
<dbReference type="EMBL" id="MRZV01001469">
    <property type="protein sequence ID" value="PIK37681.1"/>
    <property type="molecule type" value="Genomic_DNA"/>
</dbReference>
<gene>
    <name evidence="6" type="ORF">BSL78_25491</name>
</gene>
<dbReference type="InterPro" id="IPR031167">
    <property type="entry name" value="G_OBG"/>
</dbReference>
<dbReference type="GO" id="GO:0005525">
    <property type="term" value="F:GTP binding"/>
    <property type="evidence" value="ECO:0007669"/>
    <property type="project" value="UniProtKB-KW"/>
</dbReference>
<dbReference type="PRINTS" id="PR00326">
    <property type="entry name" value="GTP1OBG"/>
</dbReference>
<dbReference type="AlphaFoldDB" id="A0A2G8JPH7"/>
<dbReference type="GO" id="GO:0003924">
    <property type="term" value="F:GTPase activity"/>
    <property type="evidence" value="ECO:0007669"/>
    <property type="project" value="InterPro"/>
</dbReference>
<evidence type="ECO:0000313" key="6">
    <source>
        <dbReference type="EMBL" id="PIK37681.1"/>
    </source>
</evidence>
<feature type="region of interest" description="Disordered" evidence="3">
    <location>
        <begin position="271"/>
        <end position="290"/>
    </location>
</feature>
<dbReference type="Pfam" id="PF01018">
    <property type="entry name" value="GTP1_OBG"/>
    <property type="match status" value="1"/>
</dbReference>
<dbReference type="PANTHER" id="PTHR11702">
    <property type="entry name" value="DEVELOPMENTALLY REGULATED GTP-BINDING PROTEIN-RELATED"/>
    <property type="match status" value="1"/>
</dbReference>
<evidence type="ECO:0000256" key="1">
    <source>
        <dbReference type="ARBA" id="ARBA00022741"/>
    </source>
</evidence>
<dbReference type="OrthoDB" id="347018at2759"/>
<organism evidence="6 7">
    <name type="scientific">Stichopus japonicus</name>
    <name type="common">Sea cucumber</name>
    <dbReference type="NCBI Taxonomy" id="307972"/>
    <lineage>
        <taxon>Eukaryota</taxon>
        <taxon>Metazoa</taxon>
        <taxon>Echinodermata</taxon>
        <taxon>Eleutherozoa</taxon>
        <taxon>Echinozoa</taxon>
        <taxon>Holothuroidea</taxon>
        <taxon>Aspidochirotacea</taxon>
        <taxon>Aspidochirotida</taxon>
        <taxon>Stichopodidae</taxon>
        <taxon>Apostichopus</taxon>
    </lineage>
</organism>
<dbReference type="Gene3D" id="2.70.210.12">
    <property type="entry name" value="GTP1/OBG domain"/>
    <property type="match status" value="1"/>
</dbReference>
<dbReference type="Gene3D" id="3.40.50.300">
    <property type="entry name" value="P-loop containing nucleotide triphosphate hydrolases"/>
    <property type="match status" value="2"/>
</dbReference>
<dbReference type="PROSITE" id="PS51883">
    <property type="entry name" value="OBG"/>
    <property type="match status" value="1"/>
</dbReference>
<feature type="domain" description="OBG-type G" evidence="4">
    <location>
        <begin position="153"/>
        <end position="198"/>
    </location>
</feature>
<evidence type="ECO:0000313" key="7">
    <source>
        <dbReference type="Proteomes" id="UP000230750"/>
    </source>
</evidence>